<feature type="transmembrane region" description="Helical" evidence="1">
    <location>
        <begin position="85"/>
        <end position="105"/>
    </location>
</feature>
<evidence type="ECO:0000256" key="1">
    <source>
        <dbReference type="SAM" id="Phobius"/>
    </source>
</evidence>
<keyword evidence="1" id="KW-1133">Transmembrane helix</keyword>
<feature type="transmembrane region" description="Helical" evidence="1">
    <location>
        <begin position="12"/>
        <end position="36"/>
    </location>
</feature>
<dbReference type="AlphaFoldDB" id="A0A853IGR8"/>
<feature type="transmembrane region" description="Helical" evidence="1">
    <location>
        <begin position="43"/>
        <end position="65"/>
    </location>
</feature>
<keyword evidence="1" id="KW-0812">Transmembrane</keyword>
<evidence type="ECO:0000313" key="2">
    <source>
        <dbReference type="EMBL" id="NYZ68667.1"/>
    </source>
</evidence>
<dbReference type="RefSeq" id="WP_180570669.1">
    <property type="nucleotide sequence ID" value="NZ_JACCKB010000047.1"/>
</dbReference>
<keyword evidence="3" id="KW-1185">Reference proteome</keyword>
<sequence length="260" mass="29253">MNIVKVTNKIALVMVVLLAYWVFIFTCSTVFGFKVFRENMSEIFLLSILGIFAVLLGSIIINIMFNLTAIAEGKKCTENMPANKYKYALLGFLGSLVAIFMFLYLGDVATSKKKEDYLVSSASALIEEQKDIMEKLASYSFSRKYIESAGHDIKVLSKVEEKFPQVTVIVRDSLNGKQLLLGFSSYSGLGPQEKALRVDYILSTSSEERQYLNSVFDGKVSNHRFSSSDGRYEIYYPVKTDQGIIVIHLSQYSRYGKMGS</sequence>
<evidence type="ECO:0000313" key="3">
    <source>
        <dbReference type="Proteomes" id="UP000569732"/>
    </source>
</evidence>
<organism evidence="2 3">
    <name type="scientific">Spartinivicinus marinus</name>
    <dbReference type="NCBI Taxonomy" id="2994442"/>
    <lineage>
        <taxon>Bacteria</taxon>
        <taxon>Pseudomonadati</taxon>
        <taxon>Pseudomonadota</taxon>
        <taxon>Gammaproteobacteria</taxon>
        <taxon>Oceanospirillales</taxon>
        <taxon>Zooshikellaceae</taxon>
        <taxon>Spartinivicinus</taxon>
    </lineage>
</organism>
<proteinExistence type="predicted"/>
<protein>
    <submittedName>
        <fullName evidence="2">Uncharacterized protein</fullName>
    </submittedName>
</protein>
<name>A0A853IGR8_9GAMM</name>
<gene>
    <name evidence="2" type="ORF">H0A36_21860</name>
</gene>
<accession>A0A853IGR8</accession>
<keyword evidence="1" id="KW-0472">Membrane</keyword>
<reference evidence="2 3" key="1">
    <citation type="submission" date="2020-07" db="EMBL/GenBank/DDBJ databases">
        <title>Endozoicomonas sp. nov., isolated from sediment.</title>
        <authorList>
            <person name="Gu T."/>
        </authorList>
    </citation>
    <scope>NUCLEOTIDE SEQUENCE [LARGE SCALE GENOMIC DNA]</scope>
    <source>
        <strain evidence="2 3">SM1973</strain>
    </source>
</reference>
<dbReference type="Proteomes" id="UP000569732">
    <property type="component" value="Unassembled WGS sequence"/>
</dbReference>
<dbReference type="EMBL" id="JACCKB010000047">
    <property type="protein sequence ID" value="NYZ68667.1"/>
    <property type="molecule type" value="Genomic_DNA"/>
</dbReference>
<comment type="caution">
    <text evidence="2">The sequence shown here is derived from an EMBL/GenBank/DDBJ whole genome shotgun (WGS) entry which is preliminary data.</text>
</comment>